<evidence type="ECO:0000313" key="1">
    <source>
        <dbReference type="EMBL" id="KAI3819867.1"/>
    </source>
</evidence>
<reference evidence="1 2" key="2">
    <citation type="journal article" date="2022" name="Mol. Ecol. Resour.">
        <title>The genomes of chicory, endive, great burdock and yacon provide insights into Asteraceae paleo-polyploidization history and plant inulin production.</title>
        <authorList>
            <person name="Fan W."/>
            <person name="Wang S."/>
            <person name="Wang H."/>
            <person name="Wang A."/>
            <person name="Jiang F."/>
            <person name="Liu H."/>
            <person name="Zhao H."/>
            <person name="Xu D."/>
            <person name="Zhang Y."/>
        </authorList>
    </citation>
    <scope>NUCLEOTIDE SEQUENCE [LARGE SCALE GENOMIC DNA]</scope>
    <source>
        <strain evidence="2">cv. Yunnan</strain>
        <tissue evidence="1">Leaves</tissue>
    </source>
</reference>
<keyword evidence="2" id="KW-1185">Reference proteome</keyword>
<dbReference type="EMBL" id="CM042021">
    <property type="protein sequence ID" value="KAI3819867.1"/>
    <property type="molecule type" value="Genomic_DNA"/>
</dbReference>
<organism evidence="1 2">
    <name type="scientific">Smallanthus sonchifolius</name>
    <dbReference type="NCBI Taxonomy" id="185202"/>
    <lineage>
        <taxon>Eukaryota</taxon>
        <taxon>Viridiplantae</taxon>
        <taxon>Streptophyta</taxon>
        <taxon>Embryophyta</taxon>
        <taxon>Tracheophyta</taxon>
        <taxon>Spermatophyta</taxon>
        <taxon>Magnoliopsida</taxon>
        <taxon>eudicotyledons</taxon>
        <taxon>Gunneridae</taxon>
        <taxon>Pentapetalae</taxon>
        <taxon>asterids</taxon>
        <taxon>campanulids</taxon>
        <taxon>Asterales</taxon>
        <taxon>Asteraceae</taxon>
        <taxon>Asteroideae</taxon>
        <taxon>Heliantheae alliance</taxon>
        <taxon>Millerieae</taxon>
        <taxon>Smallanthus</taxon>
    </lineage>
</organism>
<accession>A0ACB9JKS2</accession>
<evidence type="ECO:0000313" key="2">
    <source>
        <dbReference type="Proteomes" id="UP001056120"/>
    </source>
</evidence>
<name>A0ACB9JKS2_9ASTR</name>
<sequence>MRLWRLKVAGDEGCQRWELDLSDSLPIYLYVRPASLIIRRLLLQSLDCWLDKGAQSSLLQKKSKVGCRYKT</sequence>
<dbReference type="Proteomes" id="UP001056120">
    <property type="component" value="Linkage Group LG04"/>
</dbReference>
<reference evidence="2" key="1">
    <citation type="journal article" date="2022" name="Mol. Ecol. Resour.">
        <title>The genomes of chicory, endive, great burdock and yacon provide insights into Asteraceae palaeo-polyploidization history and plant inulin production.</title>
        <authorList>
            <person name="Fan W."/>
            <person name="Wang S."/>
            <person name="Wang H."/>
            <person name="Wang A."/>
            <person name="Jiang F."/>
            <person name="Liu H."/>
            <person name="Zhao H."/>
            <person name="Xu D."/>
            <person name="Zhang Y."/>
        </authorList>
    </citation>
    <scope>NUCLEOTIDE SEQUENCE [LARGE SCALE GENOMIC DNA]</scope>
    <source>
        <strain evidence="2">cv. Yunnan</strain>
    </source>
</reference>
<gene>
    <name evidence="1" type="ORF">L1987_13719</name>
</gene>
<protein>
    <submittedName>
        <fullName evidence="1">Uncharacterized protein</fullName>
    </submittedName>
</protein>
<proteinExistence type="predicted"/>
<comment type="caution">
    <text evidence="1">The sequence shown here is derived from an EMBL/GenBank/DDBJ whole genome shotgun (WGS) entry which is preliminary data.</text>
</comment>